<keyword evidence="2" id="KW-1185">Reference proteome</keyword>
<evidence type="ECO:0000313" key="1">
    <source>
        <dbReference type="EMBL" id="RAH44668.1"/>
    </source>
</evidence>
<name>A0ACD1G5Y6_9EURO</name>
<protein>
    <submittedName>
        <fullName evidence="1">Uncharacterized protein</fullName>
    </submittedName>
</protein>
<reference evidence="1" key="1">
    <citation type="submission" date="2018-02" db="EMBL/GenBank/DDBJ databases">
        <title>The genomes of Aspergillus section Nigri reveals drivers in fungal speciation.</title>
        <authorList>
            <consortium name="DOE Joint Genome Institute"/>
            <person name="Vesth T.C."/>
            <person name="Nybo J."/>
            <person name="Theobald S."/>
            <person name="Brandl J."/>
            <person name="Frisvad J.C."/>
            <person name="Nielsen K.F."/>
            <person name="Lyhne E.K."/>
            <person name="Kogle M.E."/>
            <person name="Kuo A."/>
            <person name="Riley R."/>
            <person name="Clum A."/>
            <person name="Nolan M."/>
            <person name="Lipzen A."/>
            <person name="Salamov A."/>
            <person name="Henrissat B."/>
            <person name="Wiebenga A."/>
            <person name="De vries R.P."/>
            <person name="Grigoriev I.V."/>
            <person name="Mortensen U.H."/>
            <person name="Andersen M.R."/>
            <person name="Baker S.E."/>
        </authorList>
    </citation>
    <scope>NUCLEOTIDE SEQUENCE</scope>
    <source>
        <strain evidence="1">CBS 621.78</strain>
    </source>
</reference>
<accession>A0ACD1G5Y6</accession>
<proteinExistence type="predicted"/>
<dbReference type="Proteomes" id="UP000249057">
    <property type="component" value="Unassembled WGS sequence"/>
</dbReference>
<organism evidence="1 2">
    <name type="scientific">Aspergillus brunneoviolaceus CBS 621.78</name>
    <dbReference type="NCBI Taxonomy" id="1450534"/>
    <lineage>
        <taxon>Eukaryota</taxon>
        <taxon>Fungi</taxon>
        <taxon>Dikarya</taxon>
        <taxon>Ascomycota</taxon>
        <taxon>Pezizomycotina</taxon>
        <taxon>Eurotiomycetes</taxon>
        <taxon>Eurotiomycetidae</taxon>
        <taxon>Eurotiales</taxon>
        <taxon>Aspergillaceae</taxon>
        <taxon>Aspergillus</taxon>
        <taxon>Aspergillus subgen. Circumdati</taxon>
    </lineage>
</organism>
<sequence length="584" mass="65465">MQDGTRELLGYIIWRERYGGIELANFDARLTSQDLDIGGTTKHGDNGSLAGQHGEGLKIAALVLRREGFRVHLAASKYKFNFGFRGKGKSRMYCKLSPIPPATLTRKKANCRRLYTNGKPGGLASDPARDVSVFITKGRGATGVKVTLDKFQQWRRVALELDMPPSESIIQTEHGDLILDREKYNNRMYLKGILLSRPGSKAREFWYGYNLMAGETNRERQSLASPEEEALLVTKIWASAVENGGPSIVEKYTDLLNKHYDCADVSMADKKASKATALAIWARLVENGRGKFYYGLGLNETQDSKIITTSLRREPAGLSKKLWNLLSRYSLVRTPDEQRALLFENSQRSSLQPTQFSKHVQRGLAGCLALCSQTHNLSVEYVSGDTDVAVLFNPDTRCLKIHEKYLRPDTAHELAPCLAYPMGRANHEDSPSFFCDHIVEELYEQALEQVVDPPDPILVRSLRLAARDSVQLMPRMISVDLSKQPLQLKVSWRIKDSELLRDFIGPEMRYIVTLHRESTCSQLKEVLRKDGVMVATCGCQMATTSFNVHEAQFSGLHSEELYFPLVAAVRDMAIYGLAPDAVAP</sequence>
<evidence type="ECO:0000313" key="2">
    <source>
        <dbReference type="Proteomes" id="UP000249057"/>
    </source>
</evidence>
<feature type="non-terminal residue" evidence="1">
    <location>
        <position position="584"/>
    </location>
</feature>
<dbReference type="EMBL" id="KZ825351">
    <property type="protein sequence ID" value="RAH44668.1"/>
    <property type="molecule type" value="Genomic_DNA"/>
</dbReference>
<gene>
    <name evidence="1" type="ORF">BO95DRAFT_365463</name>
</gene>